<dbReference type="InterPro" id="IPR003509">
    <property type="entry name" value="UPF0102_YraN-like"/>
</dbReference>
<dbReference type="eggNOG" id="COG0792">
    <property type="taxonomic scope" value="Bacteria"/>
</dbReference>
<dbReference type="Proteomes" id="UP000053512">
    <property type="component" value="Unassembled WGS sequence"/>
</dbReference>
<evidence type="ECO:0000313" key="4">
    <source>
        <dbReference type="EMBL" id="KUG55344.1"/>
    </source>
</evidence>
<organism evidence="4 5">
    <name type="scientific">Kocuria rosea subsp. polaris</name>
    <dbReference type="NCBI Taxonomy" id="136273"/>
    <lineage>
        <taxon>Bacteria</taxon>
        <taxon>Bacillati</taxon>
        <taxon>Actinomycetota</taxon>
        <taxon>Actinomycetes</taxon>
        <taxon>Micrococcales</taxon>
        <taxon>Micrococcaceae</taxon>
        <taxon>Kocuria</taxon>
    </lineage>
</organism>
<comment type="caution">
    <text evidence="4">The sequence shown here is derived from an EMBL/GenBank/DDBJ whole genome shotgun (WGS) entry which is preliminary data.</text>
</comment>
<dbReference type="InterPro" id="IPR011856">
    <property type="entry name" value="tRNA_endonuc-like_dom_sf"/>
</dbReference>
<dbReference type="HAMAP" id="MF_00048">
    <property type="entry name" value="UPF0102"/>
    <property type="match status" value="1"/>
</dbReference>
<dbReference type="Gene3D" id="3.40.1350.10">
    <property type="match status" value="1"/>
</dbReference>
<dbReference type="STRING" id="136273.GY22_15595"/>
<dbReference type="Pfam" id="PF02021">
    <property type="entry name" value="UPF0102"/>
    <property type="match status" value="1"/>
</dbReference>
<dbReference type="SUPFAM" id="SSF52980">
    <property type="entry name" value="Restriction endonuclease-like"/>
    <property type="match status" value="1"/>
</dbReference>
<dbReference type="InterPro" id="IPR011335">
    <property type="entry name" value="Restrct_endonuc-II-like"/>
</dbReference>
<dbReference type="NCBIfam" id="NF009154">
    <property type="entry name" value="PRK12497.3-3"/>
    <property type="match status" value="1"/>
</dbReference>
<feature type="region of interest" description="Disordered" evidence="3">
    <location>
        <begin position="1"/>
        <end position="22"/>
    </location>
</feature>
<protein>
    <recommendedName>
        <fullName evidence="2">UPF0102 protein AVL61_04140</fullName>
    </recommendedName>
</protein>
<accession>A0A0W8I7K7</accession>
<feature type="compositionally biased region" description="Low complexity" evidence="3">
    <location>
        <begin position="1"/>
        <end position="10"/>
    </location>
</feature>
<evidence type="ECO:0000256" key="1">
    <source>
        <dbReference type="ARBA" id="ARBA00006738"/>
    </source>
</evidence>
<dbReference type="EMBL" id="LQBK01000033">
    <property type="protein sequence ID" value="KUG55344.1"/>
    <property type="molecule type" value="Genomic_DNA"/>
</dbReference>
<dbReference type="GO" id="GO:0003676">
    <property type="term" value="F:nucleic acid binding"/>
    <property type="evidence" value="ECO:0007669"/>
    <property type="project" value="InterPro"/>
</dbReference>
<evidence type="ECO:0000256" key="3">
    <source>
        <dbReference type="SAM" id="MobiDB-lite"/>
    </source>
</evidence>
<dbReference type="CDD" id="cd20736">
    <property type="entry name" value="PoNe_Nuclease"/>
    <property type="match status" value="1"/>
</dbReference>
<evidence type="ECO:0000256" key="2">
    <source>
        <dbReference type="HAMAP-Rule" id="MF_00048"/>
    </source>
</evidence>
<dbReference type="PANTHER" id="PTHR34039">
    <property type="entry name" value="UPF0102 PROTEIN YRAN"/>
    <property type="match status" value="1"/>
</dbReference>
<reference evidence="5" key="1">
    <citation type="submission" date="2015-12" db="EMBL/GenBank/DDBJ databases">
        <authorList>
            <person name="Nair G.R."/>
            <person name="Kaur G."/>
            <person name="Mayilraj S."/>
        </authorList>
    </citation>
    <scope>NUCLEOTIDE SEQUENCE [LARGE SCALE GENOMIC DNA]</scope>
    <source>
        <strain evidence="5">CD08_4</strain>
    </source>
</reference>
<dbReference type="PANTHER" id="PTHR34039:SF1">
    <property type="entry name" value="UPF0102 PROTEIN YRAN"/>
    <property type="match status" value="1"/>
</dbReference>
<proteinExistence type="inferred from homology"/>
<evidence type="ECO:0000313" key="5">
    <source>
        <dbReference type="Proteomes" id="UP000053512"/>
    </source>
</evidence>
<comment type="similarity">
    <text evidence="1 2">Belongs to the UPF0102 family.</text>
</comment>
<name>A0A0W8I7K7_KOCRO</name>
<dbReference type="AlphaFoldDB" id="A0A0W8I7K7"/>
<gene>
    <name evidence="4" type="ORF">AVL61_04140</name>
</gene>
<sequence length="139" mass="15498">MGARPGSRRGPSGRRRPVSEELGARGERLAAAHLEARGYRVLARNWRALPSRDGLRGEADLVAEHDGRVVVVEVKTRSSLRYGHPLESITRQKIVRLHRLAAAWARAHGRDPRVIRVDAVAITFAHDGVPEIEVLRQIQ</sequence>